<feature type="domain" description="UspA" evidence="2">
    <location>
        <begin position="155"/>
        <end position="272"/>
    </location>
</feature>
<name>A0A4D7B2J3_9HYPH</name>
<evidence type="ECO:0000256" key="1">
    <source>
        <dbReference type="ARBA" id="ARBA00008791"/>
    </source>
</evidence>
<comment type="similarity">
    <text evidence="1">Belongs to the universal stress protein A family.</text>
</comment>
<dbReference type="InterPro" id="IPR006015">
    <property type="entry name" value="Universal_stress_UspA"/>
</dbReference>
<accession>A0A4D7B2J3</accession>
<dbReference type="PANTHER" id="PTHR46268">
    <property type="entry name" value="STRESS RESPONSE PROTEIN NHAX"/>
    <property type="match status" value="1"/>
</dbReference>
<dbReference type="Pfam" id="PF00582">
    <property type="entry name" value="Usp"/>
    <property type="match status" value="1"/>
</dbReference>
<evidence type="ECO:0000313" key="3">
    <source>
        <dbReference type="EMBL" id="QCI67071.1"/>
    </source>
</evidence>
<evidence type="ECO:0000313" key="4">
    <source>
        <dbReference type="Proteomes" id="UP000298781"/>
    </source>
</evidence>
<dbReference type="Proteomes" id="UP000298781">
    <property type="component" value="Chromosome"/>
</dbReference>
<dbReference type="SUPFAM" id="SSF52402">
    <property type="entry name" value="Adenine nucleotide alpha hydrolases-like"/>
    <property type="match status" value="2"/>
</dbReference>
<dbReference type="EMBL" id="CP039690">
    <property type="protein sequence ID" value="QCI67071.1"/>
    <property type="molecule type" value="Genomic_DNA"/>
</dbReference>
<dbReference type="AlphaFoldDB" id="A0A4D7B2J3"/>
<keyword evidence="4" id="KW-1185">Reference proteome</keyword>
<dbReference type="PRINTS" id="PR01438">
    <property type="entry name" value="UNVRSLSTRESS"/>
</dbReference>
<proteinExistence type="inferred from homology"/>
<dbReference type="OrthoDB" id="9804721at2"/>
<sequence>MGMRDILVLIDREPSPVEPYALALAAALKAHATAACVIPEPQAARYGGWEIPSDIFRQAREQLRQEAEKALGNFAAAAQLAGVACETLVMTTEPRDPDRGLARLAGHFDMVVIEQADPAAPAASNDLAEIVLFGSGRPVLMVPYIQRDGPAFGTVLVAWDGSQVAARSVGDAVPLLTSAKRVQVVTVLAGRQERPEIPGFDIVSHLSRHGINVELRKLVVAGNVANTLLSHATDVGADLLIMGGYGHSRFREFVLGGTTRTIMQTMTVPTFMAH</sequence>
<dbReference type="RefSeq" id="WP_136962509.1">
    <property type="nucleotide sequence ID" value="NZ_CP039690.1"/>
</dbReference>
<dbReference type="CDD" id="cd00293">
    <property type="entry name" value="USP-like"/>
    <property type="match status" value="1"/>
</dbReference>
<reference evidence="3 4" key="1">
    <citation type="submission" date="2019-04" db="EMBL/GenBank/DDBJ databases">
        <title>Phreatobacter aquaticus sp. nov.</title>
        <authorList>
            <person name="Choi A."/>
        </authorList>
    </citation>
    <scope>NUCLEOTIDE SEQUENCE [LARGE SCALE GENOMIC DNA]</scope>
    <source>
        <strain evidence="3 4">KCTC 52518</strain>
    </source>
</reference>
<dbReference type="InterPro" id="IPR006016">
    <property type="entry name" value="UspA"/>
</dbReference>
<protein>
    <submittedName>
        <fullName evidence="3">Universal stress protein</fullName>
    </submittedName>
</protein>
<gene>
    <name evidence="3" type="ORF">E8M01_24220</name>
</gene>
<dbReference type="KEGG" id="pstg:E8M01_24220"/>
<dbReference type="PANTHER" id="PTHR46268:SF15">
    <property type="entry name" value="UNIVERSAL STRESS PROTEIN HP_0031"/>
    <property type="match status" value="1"/>
</dbReference>
<evidence type="ECO:0000259" key="2">
    <source>
        <dbReference type="Pfam" id="PF00582"/>
    </source>
</evidence>
<organism evidence="3 4">
    <name type="scientific">Phreatobacter stygius</name>
    <dbReference type="NCBI Taxonomy" id="1940610"/>
    <lineage>
        <taxon>Bacteria</taxon>
        <taxon>Pseudomonadati</taxon>
        <taxon>Pseudomonadota</taxon>
        <taxon>Alphaproteobacteria</taxon>
        <taxon>Hyphomicrobiales</taxon>
        <taxon>Phreatobacteraceae</taxon>
        <taxon>Phreatobacter</taxon>
    </lineage>
</organism>
<dbReference type="Gene3D" id="3.40.50.12370">
    <property type="match status" value="1"/>
</dbReference>